<proteinExistence type="predicted"/>
<evidence type="ECO:0008006" key="4">
    <source>
        <dbReference type="Google" id="ProtNLM"/>
    </source>
</evidence>
<evidence type="ECO:0000256" key="1">
    <source>
        <dbReference type="SAM" id="Phobius"/>
    </source>
</evidence>
<dbReference type="InterPro" id="IPR052022">
    <property type="entry name" value="26kDa_periplasmic_antigen"/>
</dbReference>
<dbReference type="PANTHER" id="PTHR34387">
    <property type="entry name" value="SLR1258 PROTEIN"/>
    <property type="match status" value="1"/>
</dbReference>
<feature type="transmembrane region" description="Helical" evidence="1">
    <location>
        <begin position="12"/>
        <end position="38"/>
    </location>
</feature>
<dbReference type="EMBL" id="MHMT01000024">
    <property type="protein sequence ID" value="OGZ32180.1"/>
    <property type="molecule type" value="Genomic_DNA"/>
</dbReference>
<dbReference type="Gene3D" id="3.30.70.2970">
    <property type="entry name" value="Protein of unknown function (DUF541), domain 2"/>
    <property type="match status" value="1"/>
</dbReference>
<dbReference type="PANTHER" id="PTHR34387:SF2">
    <property type="entry name" value="SLR1258 PROTEIN"/>
    <property type="match status" value="1"/>
</dbReference>
<reference evidence="2 3" key="1">
    <citation type="journal article" date="2016" name="Nat. Commun.">
        <title>Thousands of microbial genomes shed light on interconnected biogeochemical processes in an aquifer system.</title>
        <authorList>
            <person name="Anantharaman K."/>
            <person name="Brown C.T."/>
            <person name="Hug L.A."/>
            <person name="Sharon I."/>
            <person name="Castelle C.J."/>
            <person name="Probst A.J."/>
            <person name="Thomas B.C."/>
            <person name="Singh A."/>
            <person name="Wilkins M.J."/>
            <person name="Karaoz U."/>
            <person name="Brodie E.L."/>
            <person name="Williams K.H."/>
            <person name="Hubbard S.S."/>
            <person name="Banfield J.F."/>
        </authorList>
    </citation>
    <scope>NUCLEOTIDE SEQUENCE [LARGE SCALE GENOMIC DNA]</scope>
</reference>
<evidence type="ECO:0000313" key="3">
    <source>
        <dbReference type="Proteomes" id="UP000177810"/>
    </source>
</evidence>
<comment type="caution">
    <text evidence="2">The sequence shown here is derived from an EMBL/GenBank/DDBJ whole genome shotgun (WGS) entry which is preliminary data.</text>
</comment>
<dbReference type="STRING" id="1801990.A2V69_02135"/>
<name>A0A1G2F3G3_9BACT</name>
<dbReference type="Proteomes" id="UP000177810">
    <property type="component" value="Unassembled WGS sequence"/>
</dbReference>
<dbReference type="InterPro" id="IPR007497">
    <property type="entry name" value="SIMPL/DUF541"/>
</dbReference>
<organism evidence="2 3">
    <name type="scientific">Candidatus Portnoybacteria bacterium RBG_13_40_8</name>
    <dbReference type="NCBI Taxonomy" id="1801990"/>
    <lineage>
        <taxon>Bacteria</taxon>
        <taxon>Candidatus Portnoyibacteriota</taxon>
    </lineage>
</organism>
<keyword evidence="1" id="KW-0812">Transmembrane</keyword>
<evidence type="ECO:0000313" key="2">
    <source>
        <dbReference type="EMBL" id="OGZ32180.1"/>
    </source>
</evidence>
<protein>
    <recommendedName>
        <fullName evidence="4">SIMPL domain-containing protein</fullName>
    </recommendedName>
</protein>
<keyword evidence="1" id="KW-1133">Transmembrane helix</keyword>
<dbReference type="Gene3D" id="3.30.110.170">
    <property type="entry name" value="Protein of unknown function (DUF541), domain 1"/>
    <property type="match status" value="1"/>
</dbReference>
<dbReference type="GO" id="GO:0006974">
    <property type="term" value="P:DNA damage response"/>
    <property type="evidence" value="ECO:0007669"/>
    <property type="project" value="TreeGrafter"/>
</dbReference>
<gene>
    <name evidence="2" type="ORF">A2V69_02135</name>
</gene>
<accession>A0A1G2F3G3</accession>
<dbReference type="AlphaFoldDB" id="A0A1G2F3G3"/>
<keyword evidence="1" id="KW-0472">Membrane</keyword>
<dbReference type="Pfam" id="PF04402">
    <property type="entry name" value="SIMPL"/>
    <property type="match status" value="1"/>
</dbReference>
<sequence>MLGQITNIKQHKIIFVTFSTIIACLFLVLIISGIIGIVNKIEFGDEGAYRDTISIQGQGKIYAKPDIAYVNLSVITQGYSLKGTQDSNSKKMNGVIEFLKGFEIEEKDIKTINYNIYPQYAYEDRKAPRIVGYEINQTIELKIRNLDKVSEILEKSVAAGINQINSLRFWIDKDEELKAEARKIAIEDAKKKAQVLASDLGVELGDLIGYNDDNSYYPTPIYRAEMGGIGGGGETPDIQTGENEIIINVSLIYEID</sequence>